<dbReference type="EMBL" id="FN667742">
    <property type="protein sequence ID" value="CBJ90108.1"/>
    <property type="molecule type" value="Genomic_DNA"/>
</dbReference>
<dbReference type="RefSeq" id="WP_010849064.1">
    <property type="nucleotide sequence ID" value="NC_014228.1"/>
</dbReference>
<dbReference type="AlphaFoldDB" id="D3VEJ6"/>
<evidence type="ECO:0000313" key="3">
    <source>
        <dbReference type="Proteomes" id="UP000008075"/>
    </source>
</evidence>
<name>D3VEJ6_XENNA</name>
<dbReference type="GeneID" id="24904266"/>
<dbReference type="EMBL" id="FN667742">
    <property type="protein sequence ID" value="CBJ90120.1"/>
    <property type="molecule type" value="Genomic_DNA"/>
</dbReference>
<gene>
    <name evidence="1" type="ordered locus">XNC1_2048</name>
    <name evidence="2" type="ordered locus">XNC1_2060</name>
</gene>
<keyword evidence="3" id="KW-1185">Reference proteome</keyword>
<dbReference type="HOGENOM" id="CLU_2235550_0_0_6"/>
<dbReference type="STRING" id="406817.XNC1_2048"/>
<proteinExistence type="predicted"/>
<accession>D3VEJ6</accession>
<dbReference type="KEGG" id="xne:XNC1_2060"/>
<sequence length="105" mass="11784">MSYRDVINCVGDRITVILVAASGTSATATINDRSGVRIFFGSGNHDRLHKVTLRYPHSWSGEETEITYEVRTTGQGIDRVFNDNPNLYFEQFGKSPFTVKVIGRK</sequence>
<evidence type="ECO:0000313" key="2">
    <source>
        <dbReference type="EMBL" id="CBJ90120.1"/>
    </source>
</evidence>
<organism evidence="1 3">
    <name type="scientific">Xenorhabdus nematophila (strain ATCC 19061 / DSM 3370 / CCUG 14189 / LMG 1036 / NCIMB 9965 / AN6)</name>
    <dbReference type="NCBI Taxonomy" id="406817"/>
    <lineage>
        <taxon>Bacteria</taxon>
        <taxon>Pseudomonadati</taxon>
        <taxon>Pseudomonadota</taxon>
        <taxon>Gammaproteobacteria</taxon>
        <taxon>Enterobacterales</taxon>
        <taxon>Morganellaceae</taxon>
        <taxon>Xenorhabdus</taxon>
    </lineage>
</organism>
<evidence type="ECO:0000313" key="1">
    <source>
        <dbReference type="EMBL" id="CBJ90108.1"/>
    </source>
</evidence>
<dbReference type="KEGG" id="xne:XNC1_2048"/>
<dbReference type="Proteomes" id="UP000008075">
    <property type="component" value="Chromosome"/>
</dbReference>
<reference evidence="1 3" key="1">
    <citation type="journal article" date="2011" name="PLoS ONE">
        <title>The entomopathogenic bacterial endosymbionts xenorhabdus and photorhabdus: convergent lifestyles from divergent genomes.</title>
        <authorList>
            <person name="Chaston J.M."/>
            <person name="Suen G."/>
            <person name="Tucker S.L."/>
            <person name="Andersen A.W."/>
            <person name="Bhasin A."/>
            <person name="Bode E."/>
            <person name="Bode H.B."/>
            <person name="Brachmann A.O."/>
            <person name="Cowles C.E."/>
            <person name="Cowles K.N."/>
            <person name="Darby C."/>
            <person name="de Leon L."/>
            <person name="Drace K."/>
            <person name="Du Z."/>
            <person name="Givaudan A."/>
            <person name="Herbert Tran E.E."/>
            <person name="Jewell K.A."/>
            <person name="Knack J.J."/>
            <person name="Krasomil-Osterfeld K.C."/>
            <person name="Kukor R."/>
            <person name="Lanois A."/>
            <person name="Latreille P."/>
            <person name="Leimgruber N.K."/>
            <person name="Lipke C.M."/>
            <person name="Liu R."/>
            <person name="Lu X."/>
            <person name="Martens E.C."/>
            <person name="Marri P.R."/>
            <person name="Medigue C."/>
            <person name="Menard M.L."/>
            <person name="Miller N.M."/>
            <person name="Morales-Soto N."/>
            <person name="Norton S."/>
            <person name="Ogier J.C."/>
            <person name="Orchard S.S."/>
            <person name="Park D."/>
            <person name="Park Y."/>
            <person name="Qurollo B.A."/>
            <person name="Sugar D.R."/>
            <person name="Richards G.R."/>
            <person name="Rouy Z."/>
            <person name="Slominski B."/>
            <person name="Slominski K."/>
            <person name="Snyder H."/>
            <person name="Tjaden B.C."/>
            <person name="van der Hoeven R."/>
            <person name="Welch R.D."/>
            <person name="Wheeler C."/>
            <person name="Xiang B."/>
            <person name="Barbazuk B."/>
            <person name="Gaudriault S."/>
            <person name="Goodner B."/>
            <person name="Slater S.C."/>
            <person name="Forst S."/>
            <person name="Goldman B.S."/>
            <person name="Goodrich-Blair H."/>
        </authorList>
    </citation>
    <scope>NUCLEOTIDE SEQUENCE [LARGE SCALE GENOMIC DNA]</scope>
    <source>
        <strain evidence="1">ATCC 19061</strain>
        <strain evidence="3">ATCC 19061 / DSM 3370 / CCUG 14189 / LMG 1036 / NCIMB 9965 / AN6</strain>
    </source>
</reference>
<protein>
    <submittedName>
        <fullName evidence="1">Uncharacterized protein</fullName>
    </submittedName>
</protein>